<comment type="caution">
    <text evidence="1">The sequence shown here is derived from an EMBL/GenBank/DDBJ whole genome shotgun (WGS) entry which is preliminary data.</text>
</comment>
<sequence length="70" mass="7316">MHRSLVPLAKARTDELTAAEWKARQAELDVGTNIDGDIGAVDYEENPAGCSPYGCRTTEVPAAAGIEAAA</sequence>
<proteinExistence type="predicted"/>
<accession>A0A3D9SX36</accession>
<organism evidence="1 2">
    <name type="scientific">Thermomonospora umbrina</name>
    <dbReference type="NCBI Taxonomy" id="111806"/>
    <lineage>
        <taxon>Bacteria</taxon>
        <taxon>Bacillati</taxon>
        <taxon>Actinomycetota</taxon>
        <taxon>Actinomycetes</taxon>
        <taxon>Streptosporangiales</taxon>
        <taxon>Thermomonosporaceae</taxon>
        <taxon>Thermomonospora</taxon>
    </lineage>
</organism>
<evidence type="ECO:0000313" key="1">
    <source>
        <dbReference type="EMBL" id="REF00523.1"/>
    </source>
</evidence>
<dbReference type="RefSeq" id="WP_116025666.1">
    <property type="nucleotide sequence ID" value="NZ_QTTT01000001.1"/>
</dbReference>
<dbReference type="EMBL" id="QTTT01000001">
    <property type="protein sequence ID" value="REF00523.1"/>
    <property type="molecule type" value="Genomic_DNA"/>
</dbReference>
<dbReference type="Proteomes" id="UP000256661">
    <property type="component" value="Unassembled WGS sequence"/>
</dbReference>
<gene>
    <name evidence="1" type="ORF">DFJ69_6068</name>
</gene>
<dbReference type="OrthoDB" id="9774475at2"/>
<reference evidence="1 2" key="1">
    <citation type="submission" date="2018-08" db="EMBL/GenBank/DDBJ databases">
        <title>Sequencing the genomes of 1000 actinobacteria strains.</title>
        <authorList>
            <person name="Klenk H.-P."/>
        </authorList>
    </citation>
    <scope>NUCLEOTIDE SEQUENCE [LARGE SCALE GENOMIC DNA]</scope>
    <source>
        <strain evidence="1 2">DSM 43927</strain>
    </source>
</reference>
<keyword evidence="2" id="KW-1185">Reference proteome</keyword>
<protein>
    <submittedName>
        <fullName evidence="1">Uncharacterized protein</fullName>
    </submittedName>
</protein>
<evidence type="ECO:0000313" key="2">
    <source>
        <dbReference type="Proteomes" id="UP000256661"/>
    </source>
</evidence>
<dbReference type="AlphaFoldDB" id="A0A3D9SX36"/>
<name>A0A3D9SX36_9ACTN</name>